<accession>D4S1D8</accession>
<dbReference type="EMBL" id="ABWN01000033">
    <property type="protein sequence ID" value="EFF68028.1"/>
    <property type="molecule type" value="Genomic_DNA"/>
</dbReference>
<dbReference type="HOGENOM" id="CLU_077368_0_0_9"/>
<dbReference type="GeneID" id="98917952"/>
<proteinExistence type="predicted"/>
<feature type="compositionally biased region" description="Basic and acidic residues" evidence="1">
    <location>
        <begin position="182"/>
        <end position="198"/>
    </location>
</feature>
<reference evidence="2 3" key="1">
    <citation type="submission" date="2010-02" db="EMBL/GenBank/DDBJ databases">
        <authorList>
            <person name="Weinstock G."/>
            <person name="Sodergren E."/>
            <person name="Clifton S."/>
            <person name="Fulton L."/>
            <person name="Fulton B."/>
            <person name="Courtney L."/>
            <person name="Fronick C."/>
            <person name="Harrison M."/>
            <person name="Strong C."/>
            <person name="Farmer C."/>
            <person name="Delahaunty K."/>
            <person name="Markovic C."/>
            <person name="Hall O."/>
            <person name="Minx P."/>
            <person name="Tomlinson C."/>
            <person name="Mitreva M."/>
            <person name="Nelson J."/>
            <person name="Hou S."/>
            <person name="Wollam A."/>
            <person name="Pepin K.H."/>
            <person name="Johnson M."/>
            <person name="Bhonagiri V."/>
            <person name="Zhang X."/>
            <person name="Suruliraj S."/>
            <person name="Warren W."/>
            <person name="Chinwalla A."/>
            <person name="Mardis E.R."/>
            <person name="Wilson R.K."/>
        </authorList>
    </citation>
    <scope>NUCLEOTIDE SEQUENCE [LARGE SCALE GENOMIC DNA]</scope>
    <source>
        <strain evidence="2 3">DSM 2876</strain>
    </source>
</reference>
<dbReference type="Proteomes" id="UP000006238">
    <property type="component" value="Unassembled WGS sequence"/>
</dbReference>
<organism evidence="2 3">
    <name type="scientific">Eshraghiella crossota DSM 2876</name>
    <dbReference type="NCBI Taxonomy" id="511680"/>
    <lineage>
        <taxon>Bacteria</taxon>
        <taxon>Bacillati</taxon>
        <taxon>Bacillota</taxon>
        <taxon>Clostridia</taxon>
        <taxon>Lachnospirales</taxon>
        <taxon>Lachnospiraceae</taxon>
        <taxon>Eshraghiella</taxon>
    </lineage>
</organism>
<name>D4S1D8_9FIRM</name>
<keyword evidence="3" id="KW-1185">Reference proteome</keyword>
<evidence type="ECO:0000313" key="3">
    <source>
        <dbReference type="Proteomes" id="UP000006238"/>
    </source>
</evidence>
<dbReference type="RefSeq" id="WP_005603779.1">
    <property type="nucleotide sequence ID" value="NZ_GG663524.1"/>
</dbReference>
<evidence type="ECO:0000313" key="2">
    <source>
        <dbReference type="EMBL" id="EFF68028.1"/>
    </source>
</evidence>
<dbReference type="AlphaFoldDB" id="D4S1D8"/>
<evidence type="ECO:0000256" key="1">
    <source>
        <dbReference type="SAM" id="MobiDB-lite"/>
    </source>
</evidence>
<dbReference type="eggNOG" id="ENOG502ZEF6">
    <property type="taxonomic scope" value="Bacteria"/>
</dbReference>
<comment type="caution">
    <text evidence="2">The sequence shown here is derived from an EMBL/GenBank/DDBJ whole genome shotgun (WGS) entry which is preliminary data.</text>
</comment>
<dbReference type="Pfam" id="PF19498">
    <property type="entry name" value="DUF6033"/>
    <property type="match status" value="1"/>
</dbReference>
<sequence>MDLGTITNSTNAVGNTYAAKETKQADEVRKYGVTGKTIGQPKLSENAKKYYEELKSKYQNMDFILVSNDMKEMAKANAGSFANPHKMVVLIDEEKIERMATDEQYRKQYESVIASAQNKLPELKQSLGNSANIKGFGMQVNDNGASSFFAVMDKSFKAQADRLEKQRAEKKEEKKATRKKAEKKEREEQLEEKRLKNKDSQEVVITANSIEELKKKIDDYNYLQMADTVKTDAEKYLGRTIDFKG</sequence>
<dbReference type="InterPro" id="IPR046097">
    <property type="entry name" value="DUF6033"/>
</dbReference>
<feature type="compositionally biased region" description="Basic and acidic residues" evidence="1">
    <location>
        <begin position="162"/>
        <end position="175"/>
    </location>
</feature>
<feature type="region of interest" description="Disordered" evidence="1">
    <location>
        <begin position="162"/>
        <end position="198"/>
    </location>
</feature>
<gene>
    <name evidence="2" type="ORF">BUTYVIB_01908</name>
</gene>
<protein>
    <submittedName>
        <fullName evidence="2">Uncharacterized protein</fullName>
    </submittedName>
</protein>